<feature type="chain" id="PRO_5040120199" evidence="2">
    <location>
        <begin position="21"/>
        <end position="423"/>
    </location>
</feature>
<proteinExistence type="predicted"/>
<feature type="compositionally biased region" description="Basic and acidic residues" evidence="1">
    <location>
        <begin position="243"/>
        <end position="368"/>
    </location>
</feature>
<organism evidence="3 4">
    <name type="scientific">Funneliformis mosseae</name>
    <name type="common">Endomycorrhizal fungus</name>
    <name type="synonym">Glomus mosseae</name>
    <dbReference type="NCBI Taxonomy" id="27381"/>
    <lineage>
        <taxon>Eukaryota</taxon>
        <taxon>Fungi</taxon>
        <taxon>Fungi incertae sedis</taxon>
        <taxon>Mucoromycota</taxon>
        <taxon>Glomeromycotina</taxon>
        <taxon>Glomeromycetes</taxon>
        <taxon>Glomerales</taxon>
        <taxon>Glomeraceae</taxon>
        <taxon>Funneliformis</taxon>
    </lineage>
</organism>
<keyword evidence="2" id="KW-0732">Signal</keyword>
<accession>A0A9N8UZK4</accession>
<protein>
    <submittedName>
        <fullName evidence="3">8981_t:CDS:1</fullName>
    </submittedName>
</protein>
<evidence type="ECO:0000313" key="3">
    <source>
        <dbReference type="EMBL" id="CAG8437675.1"/>
    </source>
</evidence>
<name>A0A9N8UZK4_FUNMO</name>
<reference evidence="3" key="1">
    <citation type="submission" date="2021-06" db="EMBL/GenBank/DDBJ databases">
        <authorList>
            <person name="Kallberg Y."/>
            <person name="Tangrot J."/>
            <person name="Rosling A."/>
        </authorList>
    </citation>
    <scope>NUCLEOTIDE SEQUENCE</scope>
    <source>
        <strain evidence="3">87-6 pot B 2015</strain>
    </source>
</reference>
<sequence length="423" mass="47040">MKFSSALIAIFATFVSTVSSHTTISFPPPRGHPLNENAAVKDFQCISAPLNGGSGCAPKKFPCGGYPKDKKIVTTFNAGEVFEVKFFNQNFPELKDEDKQKDQARHNGGICEFALSYDGGESYTVIATYKKTCPDIFFDGWKVKIPENAPSCDDAGNCIFSWSWVNALGNREFYQNCADIKIVGNATEPLPIIDITRANLPPLFEKILTPEGDDSNNGNAVGSGPRKEDVEANLALKIGNGKNPKDDENPKEPKEDENPKEPKEDENPKEPKEDENPKEPKEDENPKEPKEDENPKEPKEDENPKEPKEDENPKEPKEDENPKEPKEDENPKEPNEDENPKEPKEDENPKEPKEDENPKEPDNPKGNDEIPCSENGIMVCGKEGESGEFLTCDNGKMVSRTCPGVLTCKQNGKSILCDFPNRR</sequence>
<dbReference type="Gene3D" id="2.70.50.70">
    <property type="match status" value="1"/>
</dbReference>
<comment type="caution">
    <text evidence="3">The sequence shown here is derived from an EMBL/GenBank/DDBJ whole genome shotgun (WGS) entry which is preliminary data.</text>
</comment>
<evidence type="ECO:0000313" key="4">
    <source>
        <dbReference type="Proteomes" id="UP000789375"/>
    </source>
</evidence>
<evidence type="ECO:0000256" key="1">
    <source>
        <dbReference type="SAM" id="MobiDB-lite"/>
    </source>
</evidence>
<gene>
    <name evidence="3" type="ORF">FMOSSE_LOCUS533</name>
</gene>
<dbReference type="Proteomes" id="UP000789375">
    <property type="component" value="Unassembled WGS sequence"/>
</dbReference>
<dbReference type="EMBL" id="CAJVPP010000050">
    <property type="protein sequence ID" value="CAG8437675.1"/>
    <property type="molecule type" value="Genomic_DNA"/>
</dbReference>
<dbReference type="PANTHER" id="PTHR36182:SF1">
    <property type="entry name" value="PROTEIN, PUTATIVE (AFU_ORTHOLOGUE AFUA_6G10930)-RELATED"/>
    <property type="match status" value="1"/>
</dbReference>
<dbReference type="PANTHER" id="PTHR36182">
    <property type="entry name" value="PROTEIN, PUTATIVE (AFU_ORTHOLOGUE AFUA_6G10930)-RELATED"/>
    <property type="match status" value="1"/>
</dbReference>
<feature type="region of interest" description="Disordered" evidence="1">
    <location>
        <begin position="206"/>
        <end position="374"/>
    </location>
</feature>
<evidence type="ECO:0000256" key="2">
    <source>
        <dbReference type="SAM" id="SignalP"/>
    </source>
</evidence>
<keyword evidence="4" id="KW-1185">Reference proteome</keyword>
<feature type="signal peptide" evidence="2">
    <location>
        <begin position="1"/>
        <end position="20"/>
    </location>
</feature>
<dbReference type="AlphaFoldDB" id="A0A9N8UZK4"/>